<dbReference type="Pfam" id="PF14143">
    <property type="entry name" value="YrhC"/>
    <property type="match status" value="1"/>
</dbReference>
<accession>A0ABS2QPQ5</accession>
<feature type="transmembrane region" description="Helical" evidence="1">
    <location>
        <begin position="20"/>
        <end position="37"/>
    </location>
</feature>
<keyword evidence="1" id="KW-0472">Membrane</keyword>
<organism evidence="2 3">
    <name type="scientific">Priestia iocasae</name>
    <dbReference type="NCBI Taxonomy" id="2291674"/>
    <lineage>
        <taxon>Bacteria</taxon>
        <taxon>Bacillati</taxon>
        <taxon>Bacillota</taxon>
        <taxon>Bacilli</taxon>
        <taxon>Bacillales</taxon>
        <taxon>Bacillaceae</taxon>
        <taxon>Priestia</taxon>
    </lineage>
</organism>
<reference evidence="2 3" key="1">
    <citation type="submission" date="2021-01" db="EMBL/GenBank/DDBJ databases">
        <title>Genomic Encyclopedia of Type Strains, Phase IV (KMG-IV): sequencing the most valuable type-strain genomes for metagenomic binning, comparative biology and taxonomic classification.</title>
        <authorList>
            <person name="Goeker M."/>
        </authorList>
    </citation>
    <scope>NUCLEOTIDE SEQUENCE [LARGE SCALE GENOMIC DNA]</scope>
    <source>
        <strain evidence="2 3">DSM 104297</strain>
    </source>
</reference>
<evidence type="ECO:0000313" key="3">
    <source>
        <dbReference type="Proteomes" id="UP000809829"/>
    </source>
</evidence>
<name>A0ABS2QPQ5_9BACI</name>
<gene>
    <name evidence="2" type="ORF">JOC83_000265</name>
</gene>
<sequence>MDNQLIKRIETKIEDYRRFIYVLLSVSTFLYIGILIGNGEKALFQLNVMMGAIVLLLGLSFYFAFKVKKLKKELLEREEN</sequence>
<feature type="transmembrane region" description="Helical" evidence="1">
    <location>
        <begin position="43"/>
        <end position="65"/>
    </location>
</feature>
<evidence type="ECO:0000256" key="1">
    <source>
        <dbReference type="SAM" id="Phobius"/>
    </source>
</evidence>
<dbReference type="EMBL" id="JAFBFC010000001">
    <property type="protein sequence ID" value="MBM7701439.1"/>
    <property type="molecule type" value="Genomic_DNA"/>
</dbReference>
<keyword evidence="1" id="KW-1133">Transmembrane helix</keyword>
<dbReference type="Proteomes" id="UP000809829">
    <property type="component" value="Unassembled WGS sequence"/>
</dbReference>
<keyword evidence="3" id="KW-1185">Reference proteome</keyword>
<evidence type="ECO:0008006" key="4">
    <source>
        <dbReference type="Google" id="ProtNLM"/>
    </source>
</evidence>
<protein>
    <recommendedName>
        <fullName evidence="4">YrhC-like protein</fullName>
    </recommendedName>
</protein>
<proteinExistence type="predicted"/>
<keyword evidence="1" id="KW-0812">Transmembrane</keyword>
<dbReference type="InterPro" id="IPR025418">
    <property type="entry name" value="YrhC-like"/>
</dbReference>
<dbReference type="RefSeq" id="WP_338038861.1">
    <property type="nucleotide sequence ID" value="NZ_JAFBFC010000001.1"/>
</dbReference>
<evidence type="ECO:0000313" key="2">
    <source>
        <dbReference type="EMBL" id="MBM7701439.1"/>
    </source>
</evidence>
<comment type="caution">
    <text evidence="2">The sequence shown here is derived from an EMBL/GenBank/DDBJ whole genome shotgun (WGS) entry which is preliminary data.</text>
</comment>